<evidence type="ECO:0000313" key="4">
    <source>
        <dbReference type="Proteomes" id="UP000078560"/>
    </source>
</evidence>
<accession>A0A1A8WDB3</accession>
<dbReference type="EMBL" id="FLQV01001553">
    <property type="protein sequence ID" value="SBS99839.1"/>
    <property type="molecule type" value="Genomic_DNA"/>
</dbReference>
<evidence type="ECO:0000313" key="3">
    <source>
        <dbReference type="Proteomes" id="UP000078546"/>
    </source>
</evidence>
<dbReference type="EMBL" id="FLQU01000684">
    <property type="protein sequence ID" value="SBS89196.1"/>
    <property type="molecule type" value="Genomic_DNA"/>
</dbReference>
<dbReference type="AlphaFoldDB" id="A0A1A8WDB3"/>
<sequence>MKVTLGDDKLGLLATKYNYYNFDYNKVYCTDNTFYSYVKTDLDGITSVNNISDKILKSLCYIHNNKDRSNFDKEIYVRDFSKDYEKYKIELINADITCNANNKNYLDNNIENYKKLHSFCGVEINQDTHGIVFRTLFPEKNHSILPTLSCIQEGTSRRIQLLSEKCDRQLFPQEQASGHEPVAQLNQASATFLEGESAPQSDESITRHSQIITGDTKLFR</sequence>
<reference evidence="3 4" key="1">
    <citation type="submission" date="2016-05" db="EMBL/GenBank/DDBJ databases">
        <authorList>
            <person name="Naeem Raeece"/>
        </authorList>
    </citation>
    <scope>NUCLEOTIDE SEQUENCE [LARGE SCALE GENOMIC DNA]</scope>
</reference>
<protein>
    <submittedName>
        <fullName evidence="1">PIR Superfamily Protein</fullName>
    </submittedName>
</protein>
<evidence type="ECO:0000313" key="2">
    <source>
        <dbReference type="EMBL" id="SBS99839.1"/>
    </source>
</evidence>
<gene>
    <name evidence="2" type="ORF">POVCU1_055470</name>
    <name evidence="1" type="ORF">POVCU2_0052990</name>
</gene>
<dbReference type="Proteomes" id="UP000078560">
    <property type="component" value="Unassembled WGS sequence"/>
</dbReference>
<reference evidence="1" key="2">
    <citation type="submission" date="2016-05" db="EMBL/GenBank/DDBJ databases">
        <authorList>
            <person name="Lavstsen T."/>
            <person name="Jespersen J.S."/>
        </authorList>
    </citation>
    <scope>NUCLEOTIDE SEQUENCE [LARGE SCALE GENOMIC DNA]</scope>
</reference>
<name>A0A1A8WDB3_PLAOA</name>
<evidence type="ECO:0000313" key="1">
    <source>
        <dbReference type="EMBL" id="SBS89196.1"/>
    </source>
</evidence>
<proteinExistence type="predicted"/>
<organism evidence="1 4">
    <name type="scientific">Plasmodium ovale curtisi</name>
    <dbReference type="NCBI Taxonomy" id="864141"/>
    <lineage>
        <taxon>Eukaryota</taxon>
        <taxon>Sar</taxon>
        <taxon>Alveolata</taxon>
        <taxon>Apicomplexa</taxon>
        <taxon>Aconoidasida</taxon>
        <taxon>Haemosporida</taxon>
        <taxon>Plasmodiidae</taxon>
        <taxon>Plasmodium</taxon>
        <taxon>Plasmodium (Plasmodium)</taxon>
    </lineage>
</organism>
<dbReference type="Proteomes" id="UP000078546">
    <property type="component" value="Unassembled WGS sequence"/>
</dbReference>